<evidence type="ECO:0000313" key="5">
    <source>
        <dbReference type="Proteomes" id="UP000321386"/>
    </source>
</evidence>
<dbReference type="AlphaFoldDB" id="A0A510UQJ6"/>
<dbReference type="Pfam" id="PF12773">
    <property type="entry name" value="DZR"/>
    <property type="match status" value="1"/>
</dbReference>
<feature type="region of interest" description="Disordered" evidence="2">
    <location>
        <begin position="29"/>
        <end position="49"/>
    </location>
</feature>
<dbReference type="OrthoDB" id="5111283at2"/>
<evidence type="ECO:0000256" key="2">
    <source>
        <dbReference type="SAM" id="MobiDB-lite"/>
    </source>
</evidence>
<accession>A0A510UQJ6</accession>
<proteinExistence type="predicted"/>
<dbReference type="Proteomes" id="UP000321386">
    <property type="component" value="Unassembled WGS sequence"/>
</dbReference>
<protein>
    <recommendedName>
        <fullName evidence="3">FHA domain-containing protein</fullName>
    </recommendedName>
</protein>
<dbReference type="InterPro" id="IPR000253">
    <property type="entry name" value="FHA_dom"/>
</dbReference>
<evidence type="ECO:0000256" key="1">
    <source>
        <dbReference type="ARBA" id="ARBA00022553"/>
    </source>
</evidence>
<dbReference type="InterPro" id="IPR008984">
    <property type="entry name" value="SMAD_FHA_dom_sf"/>
</dbReference>
<feature type="region of interest" description="Disordered" evidence="2">
    <location>
        <begin position="78"/>
        <end position="137"/>
    </location>
</feature>
<feature type="compositionally biased region" description="Low complexity" evidence="2">
    <location>
        <begin position="99"/>
        <end position="117"/>
    </location>
</feature>
<evidence type="ECO:0000259" key="3">
    <source>
        <dbReference type="PROSITE" id="PS50006"/>
    </source>
</evidence>
<organism evidence="4 5">
    <name type="scientific">Cellulomonas persica</name>
    <dbReference type="NCBI Taxonomy" id="76861"/>
    <lineage>
        <taxon>Bacteria</taxon>
        <taxon>Bacillati</taxon>
        <taxon>Actinomycetota</taxon>
        <taxon>Actinomycetes</taxon>
        <taxon>Micrococcales</taxon>
        <taxon>Cellulomonadaceae</taxon>
        <taxon>Cellulomonas</taxon>
    </lineage>
</organism>
<feature type="compositionally biased region" description="Pro residues" evidence="2">
    <location>
        <begin position="79"/>
        <end position="88"/>
    </location>
</feature>
<dbReference type="CDD" id="cd00060">
    <property type="entry name" value="FHA"/>
    <property type="match status" value="1"/>
</dbReference>
<reference evidence="4 5" key="1">
    <citation type="submission" date="2019-07" db="EMBL/GenBank/DDBJ databases">
        <title>Whole genome shotgun sequence of Cellulomonas persica NBRC 101101.</title>
        <authorList>
            <person name="Hosoyama A."/>
            <person name="Uohara A."/>
            <person name="Ohji S."/>
            <person name="Ichikawa N."/>
        </authorList>
    </citation>
    <scope>NUCLEOTIDE SEQUENCE [LARGE SCALE GENOMIC DNA]</scope>
    <source>
        <strain evidence="4 5">NBRC 101101</strain>
    </source>
</reference>
<dbReference type="InterPro" id="IPR025874">
    <property type="entry name" value="DZR"/>
</dbReference>
<dbReference type="Pfam" id="PF00498">
    <property type="entry name" value="FHA"/>
    <property type="match status" value="1"/>
</dbReference>
<keyword evidence="5" id="KW-1185">Reference proteome</keyword>
<evidence type="ECO:0000313" key="4">
    <source>
        <dbReference type="EMBL" id="GEK16756.1"/>
    </source>
</evidence>
<dbReference type="EMBL" id="BJUA01000002">
    <property type="protein sequence ID" value="GEK16756.1"/>
    <property type="molecule type" value="Genomic_DNA"/>
</dbReference>
<comment type="caution">
    <text evidence="4">The sequence shown here is derived from an EMBL/GenBank/DDBJ whole genome shotgun (WGS) entry which is preliminary data.</text>
</comment>
<sequence>MSTVVCPEGHASASTDYCDVCGAPITSAAPGAAPATSAPAAADPTGPSACPHCSAPAAPGALFCENCGYDFTTGATPAPVTPLTPPGAPQTGPVPTVSAPRAPAEAPTGPATGQTPAVEAAEPATDGTALPTPAPAGSQEWVAEVWIDPDWYALQQPEDPLPSVGLPVLVPLRTRSVLVGRPSTSRNIHPQIDCGADSGVSRRHCQLNTDGQRWWVEDLQSSNGTYLARVGDALPTTPVPVGQRHEIADGDRVYVGAWTRIVVRHALPGEV</sequence>
<name>A0A510UQJ6_9CELL</name>
<dbReference type="PROSITE" id="PS50006">
    <property type="entry name" value="FHA_DOMAIN"/>
    <property type="match status" value="1"/>
</dbReference>
<dbReference type="RefSeq" id="WP_146805056.1">
    <property type="nucleotide sequence ID" value="NZ_BJUA01000002.1"/>
</dbReference>
<feature type="domain" description="FHA" evidence="3">
    <location>
        <begin position="177"/>
        <end position="227"/>
    </location>
</feature>
<dbReference type="SUPFAM" id="SSF49879">
    <property type="entry name" value="SMAD/FHA domain"/>
    <property type="match status" value="1"/>
</dbReference>
<dbReference type="SMART" id="SM00240">
    <property type="entry name" value="FHA"/>
    <property type="match status" value="1"/>
</dbReference>
<gene>
    <name evidence="4" type="ORF">CPE01_04890</name>
</gene>
<dbReference type="Gene3D" id="2.60.200.20">
    <property type="match status" value="1"/>
</dbReference>
<keyword evidence="1" id="KW-0597">Phosphoprotein</keyword>